<accession>A0ABU9Z4P5</accession>
<keyword evidence="2" id="KW-1185">Reference proteome</keyword>
<sequence>MNDPRRPPFLDLAVTDLVREQAAAASAASAAEPLPGAAQPLKSNWPVLSSASLMGDSSCVHIEHAGSLYVLRITRSGKLILTK</sequence>
<organism evidence="1 2">
    <name type="scientific">Uliginosibacterium sediminicola</name>
    <dbReference type="NCBI Taxonomy" id="2024550"/>
    <lineage>
        <taxon>Bacteria</taxon>
        <taxon>Pseudomonadati</taxon>
        <taxon>Pseudomonadota</taxon>
        <taxon>Betaproteobacteria</taxon>
        <taxon>Rhodocyclales</taxon>
        <taxon>Zoogloeaceae</taxon>
        <taxon>Uliginosibacterium</taxon>
    </lineage>
</organism>
<proteinExistence type="predicted"/>
<dbReference type="InterPro" id="IPR019600">
    <property type="entry name" value="Hemin_uptake_protein_HemP"/>
</dbReference>
<evidence type="ECO:0000313" key="2">
    <source>
        <dbReference type="Proteomes" id="UP001410394"/>
    </source>
</evidence>
<name>A0ABU9Z4P5_9RHOO</name>
<dbReference type="RefSeq" id="WP_345921525.1">
    <property type="nucleotide sequence ID" value="NZ_JBDIVE010000019.1"/>
</dbReference>
<dbReference type="Proteomes" id="UP001410394">
    <property type="component" value="Unassembled WGS sequence"/>
</dbReference>
<protein>
    <submittedName>
        <fullName evidence="1">Hemin uptake protein HemP</fullName>
    </submittedName>
</protein>
<gene>
    <name evidence="1" type="ORF">ABDB84_19845</name>
</gene>
<evidence type="ECO:0000313" key="1">
    <source>
        <dbReference type="EMBL" id="MEN3070747.1"/>
    </source>
</evidence>
<reference evidence="1 2" key="1">
    <citation type="journal article" date="2018" name="Int. J. Syst. Evol. Microbiol.">
        <title>Uliginosibacterium sediminicola sp. nov., isolated from freshwater sediment.</title>
        <authorList>
            <person name="Hwang W.M."/>
            <person name="Kim S.M."/>
            <person name="Kang K."/>
            <person name="Ahn T.Y."/>
        </authorList>
    </citation>
    <scope>NUCLEOTIDE SEQUENCE [LARGE SCALE GENOMIC DNA]</scope>
    <source>
        <strain evidence="1 2">M1-21</strain>
    </source>
</reference>
<dbReference type="Pfam" id="PF10636">
    <property type="entry name" value="hemP"/>
    <property type="match status" value="1"/>
</dbReference>
<dbReference type="EMBL" id="JBDIVE010000019">
    <property type="protein sequence ID" value="MEN3070747.1"/>
    <property type="molecule type" value="Genomic_DNA"/>
</dbReference>
<dbReference type="Gene3D" id="2.10.70.10">
    <property type="entry name" value="Complement Module, domain 1"/>
    <property type="match status" value="1"/>
</dbReference>
<comment type="caution">
    <text evidence="1">The sequence shown here is derived from an EMBL/GenBank/DDBJ whole genome shotgun (WGS) entry which is preliminary data.</text>
</comment>